<dbReference type="STRING" id="1522189.A0A316W6T5"/>
<evidence type="ECO:0000313" key="2">
    <source>
        <dbReference type="EMBL" id="PWN45656.1"/>
    </source>
</evidence>
<dbReference type="Proteomes" id="UP000245783">
    <property type="component" value="Unassembled WGS sequence"/>
</dbReference>
<evidence type="ECO:0000256" key="1">
    <source>
        <dbReference type="SAM" id="MobiDB-lite"/>
    </source>
</evidence>
<dbReference type="Pfam" id="PF08615">
    <property type="entry name" value="RNase_H2_suC"/>
    <property type="match status" value="1"/>
</dbReference>
<protein>
    <submittedName>
        <fullName evidence="2">Uncharacterized protein</fullName>
    </submittedName>
</protein>
<feature type="compositionally biased region" description="Low complexity" evidence="1">
    <location>
        <begin position="150"/>
        <end position="159"/>
    </location>
</feature>
<keyword evidence="3" id="KW-1185">Reference proteome</keyword>
<feature type="compositionally biased region" description="Polar residues" evidence="1">
    <location>
        <begin position="108"/>
        <end position="120"/>
    </location>
</feature>
<organism evidence="2 3">
    <name type="scientific">Ceraceosorus guamensis</name>
    <dbReference type="NCBI Taxonomy" id="1522189"/>
    <lineage>
        <taxon>Eukaryota</taxon>
        <taxon>Fungi</taxon>
        <taxon>Dikarya</taxon>
        <taxon>Basidiomycota</taxon>
        <taxon>Ustilaginomycotina</taxon>
        <taxon>Exobasidiomycetes</taxon>
        <taxon>Ceraceosorales</taxon>
        <taxon>Ceraceosoraceae</taxon>
        <taxon>Ceraceosorus</taxon>
    </lineage>
</organism>
<name>A0A316W6T5_9BASI</name>
<feature type="region of interest" description="Disordered" evidence="1">
    <location>
        <begin position="108"/>
        <end position="159"/>
    </location>
</feature>
<dbReference type="GO" id="GO:0032299">
    <property type="term" value="C:ribonuclease H2 complex"/>
    <property type="evidence" value="ECO:0007669"/>
    <property type="project" value="InterPro"/>
</dbReference>
<dbReference type="InParanoid" id="A0A316W6T5"/>
<dbReference type="GeneID" id="37034745"/>
<dbReference type="AlphaFoldDB" id="A0A316W6T5"/>
<sequence length="278" mass="29659">MQALPRPVELSAYTGSQDDSSVVRANLMPFSIDYDGPAPVSRYMVVRSASDTESSVELEHSDPSAALVSAFRGRTIHGTPIAVPAGYKAHVVEVPTEVELLAAQATSFGTGTPKATSSSQHESKRRRTDAHQQGPPFAESALRRSPRKMAAASSSSTAARAKFTTMKTFSMDDSDDEAQEDEEKDLTWDAAIQDDANHEPELDLEGSLDAATSTSTGNGLATEPGNEQQVAKQLQIGASCGEHIVIWSPDGPVDEGDDAYIRTLREYLGVIAPALHTS</sequence>
<accession>A0A316W6T5</accession>
<dbReference type="EMBL" id="KZ819354">
    <property type="protein sequence ID" value="PWN45656.1"/>
    <property type="molecule type" value="Genomic_DNA"/>
</dbReference>
<reference evidence="2 3" key="1">
    <citation type="journal article" date="2018" name="Mol. Biol. Evol.">
        <title>Broad Genomic Sampling Reveals a Smut Pathogenic Ancestry of the Fungal Clade Ustilaginomycotina.</title>
        <authorList>
            <person name="Kijpornyongpan T."/>
            <person name="Mondo S.J."/>
            <person name="Barry K."/>
            <person name="Sandor L."/>
            <person name="Lee J."/>
            <person name="Lipzen A."/>
            <person name="Pangilinan J."/>
            <person name="LaButti K."/>
            <person name="Hainaut M."/>
            <person name="Henrissat B."/>
            <person name="Grigoriev I.V."/>
            <person name="Spatafora J.W."/>
            <person name="Aime M.C."/>
        </authorList>
    </citation>
    <scope>NUCLEOTIDE SEQUENCE [LARGE SCALE GENOMIC DNA]</scope>
    <source>
        <strain evidence="2 3">MCA 4658</strain>
    </source>
</reference>
<dbReference type="InterPro" id="IPR013924">
    <property type="entry name" value="RNase_H2_suC"/>
</dbReference>
<dbReference type="GO" id="GO:0006401">
    <property type="term" value="P:RNA catabolic process"/>
    <property type="evidence" value="ECO:0007669"/>
    <property type="project" value="InterPro"/>
</dbReference>
<dbReference type="CDD" id="cd09271">
    <property type="entry name" value="RNase_H2-C"/>
    <property type="match status" value="1"/>
</dbReference>
<dbReference type="RefSeq" id="XP_025372816.1">
    <property type="nucleotide sequence ID" value="XM_025512875.1"/>
</dbReference>
<dbReference type="PANTHER" id="PTHR47204:SF1">
    <property type="entry name" value="RIBONUCLEASE H2 SUBUNIT C"/>
    <property type="match status" value="1"/>
</dbReference>
<dbReference type="Gene3D" id="2.40.128.680">
    <property type="match status" value="1"/>
</dbReference>
<gene>
    <name evidence="2" type="ORF">IE81DRAFT_319948</name>
</gene>
<evidence type="ECO:0000313" key="3">
    <source>
        <dbReference type="Proteomes" id="UP000245783"/>
    </source>
</evidence>
<dbReference type="PANTHER" id="PTHR47204">
    <property type="entry name" value="OS02G0168900 PROTEIN"/>
    <property type="match status" value="1"/>
</dbReference>
<dbReference type="OrthoDB" id="73890at2759"/>
<proteinExistence type="predicted"/>